<evidence type="ECO:0000313" key="2">
    <source>
        <dbReference type="EMBL" id="NIA67520.1"/>
    </source>
</evidence>
<sequence length="47" mass="5230">MASFDMNEIEPSLWERLATGLAAFGTFAFFFSAVGYGWYSLLLAMAQ</sequence>
<keyword evidence="1" id="KW-0472">Membrane</keyword>
<evidence type="ECO:0000313" key="3">
    <source>
        <dbReference type="Proteomes" id="UP000761264"/>
    </source>
</evidence>
<keyword evidence="1" id="KW-0812">Transmembrane</keyword>
<evidence type="ECO:0000256" key="1">
    <source>
        <dbReference type="SAM" id="Phobius"/>
    </source>
</evidence>
<accession>A0A967EX37</accession>
<dbReference type="RefSeq" id="WP_167221166.1">
    <property type="nucleotide sequence ID" value="NZ_JAAQPH010000002.1"/>
</dbReference>
<dbReference type="AlphaFoldDB" id="A0A967EX37"/>
<organism evidence="2 3">
    <name type="scientific">Pelagibius litoralis</name>
    <dbReference type="NCBI Taxonomy" id="374515"/>
    <lineage>
        <taxon>Bacteria</taxon>
        <taxon>Pseudomonadati</taxon>
        <taxon>Pseudomonadota</taxon>
        <taxon>Alphaproteobacteria</taxon>
        <taxon>Rhodospirillales</taxon>
        <taxon>Rhodovibrionaceae</taxon>
        <taxon>Pelagibius</taxon>
    </lineage>
</organism>
<name>A0A967EX37_9PROT</name>
<comment type="caution">
    <text evidence="2">The sequence shown here is derived from an EMBL/GenBank/DDBJ whole genome shotgun (WGS) entry which is preliminary data.</text>
</comment>
<proteinExistence type="predicted"/>
<feature type="transmembrane region" description="Helical" evidence="1">
    <location>
        <begin position="20"/>
        <end position="44"/>
    </location>
</feature>
<protein>
    <submittedName>
        <fullName evidence="2">Uncharacterized protein</fullName>
    </submittedName>
</protein>
<dbReference type="Proteomes" id="UP000761264">
    <property type="component" value="Unassembled WGS sequence"/>
</dbReference>
<gene>
    <name evidence="2" type="ORF">HBA54_02845</name>
</gene>
<reference evidence="2" key="1">
    <citation type="submission" date="2020-03" db="EMBL/GenBank/DDBJ databases">
        <title>Genome of Pelagibius litoralis DSM 21314T.</title>
        <authorList>
            <person name="Wang G."/>
        </authorList>
    </citation>
    <scope>NUCLEOTIDE SEQUENCE</scope>
    <source>
        <strain evidence="2">DSM 21314</strain>
    </source>
</reference>
<keyword evidence="1" id="KW-1133">Transmembrane helix</keyword>
<dbReference type="EMBL" id="JAAQPH010000002">
    <property type="protein sequence ID" value="NIA67520.1"/>
    <property type="molecule type" value="Genomic_DNA"/>
</dbReference>
<keyword evidence="3" id="KW-1185">Reference proteome</keyword>